<keyword evidence="2" id="KW-1185">Reference proteome</keyword>
<dbReference type="PANTHER" id="PTHR15460:SF3">
    <property type="entry name" value="PEROXISOMAL MEMBRANE PROTEIN 4"/>
    <property type="match status" value="1"/>
</dbReference>
<dbReference type="OrthoDB" id="39659at2759"/>
<dbReference type="InterPro" id="IPR019531">
    <property type="entry name" value="Pmp4"/>
</dbReference>
<name>A0A8H6SWM6_9AGAR</name>
<dbReference type="Proteomes" id="UP000636479">
    <property type="component" value="Unassembled WGS sequence"/>
</dbReference>
<organism evidence="1 2">
    <name type="scientific">Mycena indigotica</name>
    <dbReference type="NCBI Taxonomy" id="2126181"/>
    <lineage>
        <taxon>Eukaryota</taxon>
        <taxon>Fungi</taxon>
        <taxon>Dikarya</taxon>
        <taxon>Basidiomycota</taxon>
        <taxon>Agaricomycotina</taxon>
        <taxon>Agaricomycetes</taxon>
        <taxon>Agaricomycetidae</taxon>
        <taxon>Agaricales</taxon>
        <taxon>Marasmiineae</taxon>
        <taxon>Mycenaceae</taxon>
        <taxon>Mycena</taxon>
    </lineage>
</organism>
<comment type="caution">
    <text evidence="1">The sequence shown here is derived from an EMBL/GenBank/DDBJ whole genome shotgun (WGS) entry which is preliminary data.</text>
</comment>
<sequence>MRRDYGLSGDHFRTLSLFMDVVESIIHNPAYQPYLAILKGARNGFVYGVKIRFPHALVMSILFGRGDWKDRARMIFRATKQHAFNLAKFVTLYKTFMLIQQKANGGKSRSGDTFLAGLLGGYIVFGERTAVNEQIVLYVVSRVVATIIPRSGSPYSSAPPAPGTKAKPVPPDPRYFTVFAALAWGAVMWLFEHKGEAIQPGMFNSMVYLYRDSDRWSNLKTLLWHNQ</sequence>
<dbReference type="EMBL" id="JACAZF010000004">
    <property type="protein sequence ID" value="KAF7306638.1"/>
    <property type="molecule type" value="Genomic_DNA"/>
</dbReference>
<evidence type="ECO:0008006" key="3">
    <source>
        <dbReference type="Google" id="ProtNLM"/>
    </source>
</evidence>
<gene>
    <name evidence="1" type="ORF">MIND_00455200</name>
</gene>
<dbReference type="PANTHER" id="PTHR15460">
    <property type="entry name" value="PEROXISOMAL MEMBRANE PROTEIN 4"/>
    <property type="match status" value="1"/>
</dbReference>
<accession>A0A8H6SWM6</accession>
<reference evidence="1" key="1">
    <citation type="submission" date="2020-05" db="EMBL/GenBank/DDBJ databases">
        <title>Mycena genomes resolve the evolution of fungal bioluminescence.</title>
        <authorList>
            <person name="Tsai I.J."/>
        </authorList>
    </citation>
    <scope>NUCLEOTIDE SEQUENCE</scope>
    <source>
        <strain evidence="1">171206Taipei</strain>
    </source>
</reference>
<dbReference type="Pfam" id="PF02466">
    <property type="entry name" value="Tim17"/>
    <property type="match status" value="1"/>
</dbReference>
<dbReference type="PIRSF" id="PIRSF013674">
    <property type="entry name" value="PXMP4"/>
    <property type="match status" value="1"/>
</dbReference>
<protein>
    <recommendedName>
        <fullName evidence="3">Peroxisomal membrane protein 4</fullName>
    </recommendedName>
</protein>
<proteinExistence type="predicted"/>
<evidence type="ECO:0000313" key="2">
    <source>
        <dbReference type="Proteomes" id="UP000636479"/>
    </source>
</evidence>
<dbReference type="GO" id="GO:0005778">
    <property type="term" value="C:peroxisomal membrane"/>
    <property type="evidence" value="ECO:0007669"/>
    <property type="project" value="TreeGrafter"/>
</dbReference>
<dbReference type="GeneID" id="59343881"/>
<dbReference type="AlphaFoldDB" id="A0A8H6SWM6"/>
<dbReference type="RefSeq" id="XP_037221657.1">
    <property type="nucleotide sequence ID" value="XM_037361365.1"/>
</dbReference>
<evidence type="ECO:0000313" key="1">
    <source>
        <dbReference type="EMBL" id="KAF7306638.1"/>
    </source>
</evidence>